<proteinExistence type="evidence at transcript level"/>
<evidence type="ECO:0000313" key="1">
    <source>
        <dbReference type="EMBL" id="JAC18826.1"/>
    </source>
</evidence>
<dbReference type="EMBL" id="GBBK01005656">
    <property type="protein sequence ID" value="JAC18826.1"/>
    <property type="molecule type" value="mRNA"/>
</dbReference>
<accession>A0A023FBD7</accession>
<name>A0A023FBD7_AMBCJ</name>
<sequence>MTLCKTFFTLFWRLLCTLSLSRFFLSLSLLLRGLHSEAFMPKQARIYRRLTAWEHGRRHIWSHDHSATLTRSQQKTITCSAVRLARR</sequence>
<protein>
    <submittedName>
        <fullName evidence="1">Putative secreted protein</fullName>
    </submittedName>
</protein>
<reference evidence="1" key="1">
    <citation type="submission" date="2014-03" db="EMBL/GenBank/DDBJ databases">
        <title>The sialotranscriptome of Amblyomma triste, Amblyomma parvum and Amblyomma cajennense ticks, uncovered by 454-based RNA-seq.</title>
        <authorList>
            <person name="Garcia G.R."/>
            <person name="Gardinassi L.G."/>
            <person name="Ribeiro J.M."/>
            <person name="Anatriello E."/>
            <person name="Ferreira B.R."/>
            <person name="Moreira H.N."/>
            <person name="Mafra C."/>
            <person name="Olegario M.M."/>
            <person name="Szabo P.J."/>
            <person name="Miranda-Santos I.K."/>
            <person name="Maruyama S.R."/>
        </authorList>
    </citation>
    <scope>NUCLEOTIDE SEQUENCE</scope>
    <source>
        <strain evidence="1">Uberlandia</strain>
        <tissue evidence="1">Salivary glands</tissue>
    </source>
</reference>
<dbReference type="AlphaFoldDB" id="A0A023FBD7"/>
<organism evidence="1">
    <name type="scientific">Amblyomma cajennense</name>
    <name type="common">Cayenne tick</name>
    <name type="synonym">Acarus cajennensis</name>
    <dbReference type="NCBI Taxonomy" id="34607"/>
    <lineage>
        <taxon>Eukaryota</taxon>
        <taxon>Metazoa</taxon>
        <taxon>Ecdysozoa</taxon>
        <taxon>Arthropoda</taxon>
        <taxon>Chelicerata</taxon>
        <taxon>Arachnida</taxon>
        <taxon>Acari</taxon>
        <taxon>Parasitiformes</taxon>
        <taxon>Ixodida</taxon>
        <taxon>Ixodoidea</taxon>
        <taxon>Ixodidae</taxon>
        <taxon>Amblyomminae</taxon>
        <taxon>Amblyomma</taxon>
    </lineage>
</organism>